<evidence type="ECO:0000313" key="2">
    <source>
        <dbReference type="Proteomes" id="UP000079169"/>
    </source>
</evidence>
<sequence length="186" mass="20777">MELLTDPSVRGYVVGATNVLFKQKKNIAEVLVEVDTGKIETNNLDLKKCLSWSTEDLRFADYLVCHVVDERHDVFLDDVGWEGGDEWIRTQFKIYLMSLLRTSLLPEGSRELDHYLHIPFFCSIRPSSSTFLMGLRAPQNNHLVSLGGSTKKGSTLSTGMLAIAGIVAKFPVYNSRDQIDGPVAVE</sequence>
<evidence type="ECO:0000259" key="1">
    <source>
        <dbReference type="Pfam" id="PF09794"/>
    </source>
</evidence>
<dbReference type="InterPro" id="IPR051731">
    <property type="entry name" value="DENND11/AVL9_GEFs"/>
</dbReference>
<gene>
    <name evidence="3" type="primary">LOC103520925</name>
</gene>
<dbReference type="Pfam" id="PF09794">
    <property type="entry name" value="Avl9"/>
    <property type="match status" value="1"/>
</dbReference>
<reference evidence="3" key="1">
    <citation type="submission" date="2025-08" db="UniProtKB">
        <authorList>
            <consortium name="RefSeq"/>
        </authorList>
    </citation>
    <scope>IDENTIFICATION</scope>
</reference>
<dbReference type="PANTHER" id="PTHR31017:SF1">
    <property type="entry name" value="LATE SECRETORY PATHWAY PROTEIN AVL9 HOMOLOG"/>
    <property type="match status" value="1"/>
</dbReference>
<dbReference type="InterPro" id="IPR018307">
    <property type="entry name" value="ABL9/DENND6_dom"/>
</dbReference>
<evidence type="ECO:0000313" key="3">
    <source>
        <dbReference type="RefSeq" id="XP_026687650.1"/>
    </source>
</evidence>
<accession>A0A3Q0JLC7</accession>
<dbReference type="STRING" id="121845.A0A3Q0JLC7"/>
<dbReference type="GeneID" id="103520925"/>
<keyword evidence="2" id="KW-1185">Reference proteome</keyword>
<protein>
    <submittedName>
        <fullName evidence="3">Late secretory pathway protein AVL9 homolog</fullName>
    </submittedName>
</protein>
<dbReference type="AlphaFoldDB" id="A0A3Q0JLC7"/>
<dbReference type="PANTHER" id="PTHR31017">
    <property type="entry name" value="LATE SECRETORY PATHWAY PROTEIN AVL9-RELATED"/>
    <property type="match status" value="1"/>
</dbReference>
<dbReference type="RefSeq" id="XP_026687650.1">
    <property type="nucleotide sequence ID" value="XM_026831849.1"/>
</dbReference>
<dbReference type="PaxDb" id="121845-A0A3Q0JLC7"/>
<dbReference type="GO" id="GO:0005737">
    <property type="term" value="C:cytoplasm"/>
    <property type="evidence" value="ECO:0007669"/>
    <property type="project" value="TreeGrafter"/>
</dbReference>
<feature type="domain" description="AVL9/DENND6" evidence="1">
    <location>
        <begin position="1"/>
        <end position="102"/>
    </location>
</feature>
<name>A0A3Q0JLC7_DIACI</name>
<dbReference type="KEGG" id="dci:103520925"/>
<proteinExistence type="predicted"/>
<organism evidence="2 3">
    <name type="scientific">Diaphorina citri</name>
    <name type="common">Asian citrus psyllid</name>
    <dbReference type="NCBI Taxonomy" id="121845"/>
    <lineage>
        <taxon>Eukaryota</taxon>
        <taxon>Metazoa</taxon>
        <taxon>Ecdysozoa</taxon>
        <taxon>Arthropoda</taxon>
        <taxon>Hexapoda</taxon>
        <taxon>Insecta</taxon>
        <taxon>Pterygota</taxon>
        <taxon>Neoptera</taxon>
        <taxon>Paraneoptera</taxon>
        <taxon>Hemiptera</taxon>
        <taxon>Sternorrhyncha</taxon>
        <taxon>Psylloidea</taxon>
        <taxon>Psyllidae</taxon>
        <taxon>Diaphorininae</taxon>
        <taxon>Diaphorina</taxon>
    </lineage>
</organism>
<dbReference type="Proteomes" id="UP000079169">
    <property type="component" value="Unplaced"/>
</dbReference>